<dbReference type="Pfam" id="PF04909">
    <property type="entry name" value="Amidohydro_2"/>
    <property type="match status" value="1"/>
</dbReference>
<organism evidence="4 5">
    <name type="scientific">Gimesia aquarii</name>
    <dbReference type="NCBI Taxonomy" id="2527964"/>
    <lineage>
        <taxon>Bacteria</taxon>
        <taxon>Pseudomonadati</taxon>
        <taxon>Planctomycetota</taxon>
        <taxon>Planctomycetia</taxon>
        <taxon>Planctomycetales</taxon>
        <taxon>Planctomycetaceae</taxon>
        <taxon>Gimesia</taxon>
    </lineage>
</organism>
<dbReference type="InterPro" id="IPR015422">
    <property type="entry name" value="PyrdxlP-dep_Trfase_small"/>
</dbReference>
<dbReference type="InterPro" id="IPR006680">
    <property type="entry name" value="Amidohydro-rel"/>
</dbReference>
<dbReference type="Gene3D" id="3.40.640.10">
    <property type="entry name" value="Type I PLP-dependent aspartate aminotransferase-like (Major domain)"/>
    <property type="match status" value="1"/>
</dbReference>
<sequence>MNASVSQAANEINPYVWATINDEDLKLFDQQLKSFVPPNSFDAHAHLWRTADLGTPTPPLAAAGPSEVTRAVYDERLSLWMPERCPTGGLFFPFPTRTLNVEAANQFLADQVKESPDSRGLMIVTPRQKPEAVEQQVVNDGFVGFKVYHLFAEREDTLFAPTEEFLPEWAWELAHRYELAIMLHMVLPRALAEPANQTYIRQHCERYPGAKLILAHAARGFCGRHTVEGISSLRGLENVFFDTSAVCEPEAFEAILKVFGPTRLFFGADFCVTEMRSRCINLGDGFLWLDEIRPDFSHSRFAKPTLLGIESLLALKQACENQHLTDGDVEEVFCLGARRLLKLPLTQSPPDVQAVYREAKEIFPGGTQLLSKRPEMFAPDQWPAYYREARGCEIIDIEGRHFIDMSLGGILACILGYSDPDVNSAVIRRVTLGSMATLQTADELELAKLLLKIHPWAKNARFTRAGGESMVVAVRIARAFTGRDKVAICGYHGWHDWYLAANLPVNENGQKQQIDHLTGHLLPGLEPRGVPTNLAGTALTFHYNKLDELDEIIAKHGHELAAVVMEPTRKTDPDPNFLEGVRERCDRLDTPLIFDEISSGWRLCLGGAHRNYGIEPDLAVFAKALGNGFPIGAIIGTQAVMQAAQESFISSTFWTEGVGPAAAVACVKKQMDFDIPAHLAHIGSLAIEGWEKLGYKHKVPVNTGGHPAMAVLTFDHPEAAALTTLMTARMLNHGFLAGGAFNASLAHEPRHVEAYLAALDEVFEELATAIQDGEIRKRIGGPVKHTGFARLT</sequence>
<evidence type="ECO:0000313" key="4">
    <source>
        <dbReference type="EMBL" id="QDT97519.1"/>
    </source>
</evidence>
<dbReference type="InterPro" id="IPR015424">
    <property type="entry name" value="PyrdxlP-dep_Trfase"/>
</dbReference>
<reference evidence="4 5" key="1">
    <citation type="submission" date="2019-03" db="EMBL/GenBank/DDBJ databases">
        <title>Deep-cultivation of Planctomycetes and their phenomic and genomic characterization uncovers novel biology.</title>
        <authorList>
            <person name="Wiegand S."/>
            <person name="Jogler M."/>
            <person name="Boedeker C."/>
            <person name="Pinto D."/>
            <person name="Vollmers J."/>
            <person name="Rivas-Marin E."/>
            <person name="Kohn T."/>
            <person name="Peeters S.H."/>
            <person name="Heuer A."/>
            <person name="Rast P."/>
            <person name="Oberbeckmann S."/>
            <person name="Bunk B."/>
            <person name="Jeske O."/>
            <person name="Meyerdierks A."/>
            <person name="Storesund J.E."/>
            <person name="Kallscheuer N."/>
            <person name="Luecker S."/>
            <person name="Lage O.M."/>
            <person name="Pohl T."/>
            <person name="Merkel B.J."/>
            <person name="Hornburger P."/>
            <person name="Mueller R.-W."/>
            <person name="Bruemmer F."/>
            <person name="Labrenz M."/>
            <person name="Spormann A.M."/>
            <person name="Op den Camp H."/>
            <person name="Overmann J."/>
            <person name="Amann R."/>
            <person name="Jetten M.S.M."/>
            <person name="Mascher T."/>
            <person name="Medema M.H."/>
            <person name="Devos D.P."/>
            <person name="Kaster A.-K."/>
            <person name="Ovreas L."/>
            <person name="Rohde M."/>
            <person name="Galperin M.Y."/>
            <person name="Jogler C."/>
        </authorList>
    </citation>
    <scope>NUCLEOTIDE SEQUENCE [LARGE SCALE GENOMIC DNA]</scope>
    <source>
        <strain evidence="4 5">V144</strain>
    </source>
</reference>
<dbReference type="EC" id="2.6.1.-" evidence="4"/>
<dbReference type="InterPro" id="IPR015421">
    <property type="entry name" value="PyrdxlP-dep_Trfase_major"/>
</dbReference>
<dbReference type="Gene3D" id="3.20.20.140">
    <property type="entry name" value="Metal-dependent hydrolases"/>
    <property type="match status" value="1"/>
</dbReference>
<dbReference type="Proteomes" id="UP000318704">
    <property type="component" value="Chromosome"/>
</dbReference>
<dbReference type="InterPro" id="IPR032466">
    <property type="entry name" value="Metal_Hydrolase"/>
</dbReference>
<dbReference type="SUPFAM" id="SSF53383">
    <property type="entry name" value="PLP-dependent transferases"/>
    <property type="match status" value="1"/>
</dbReference>
<dbReference type="SUPFAM" id="SSF51556">
    <property type="entry name" value="Metallo-dependent hydrolases"/>
    <property type="match status" value="1"/>
</dbReference>
<accession>A0A517VWY8</accession>
<evidence type="ECO:0000259" key="3">
    <source>
        <dbReference type="Pfam" id="PF04909"/>
    </source>
</evidence>
<evidence type="ECO:0000256" key="2">
    <source>
        <dbReference type="ARBA" id="ARBA00022898"/>
    </source>
</evidence>
<dbReference type="PANTHER" id="PTHR43713:SF3">
    <property type="entry name" value="GLUTAMATE-1-SEMIALDEHYDE 2,1-AMINOMUTASE 1, CHLOROPLASTIC-RELATED"/>
    <property type="match status" value="1"/>
</dbReference>
<dbReference type="RefSeq" id="WP_144985862.1">
    <property type="nucleotide sequence ID" value="NZ_CP037920.1"/>
</dbReference>
<protein>
    <submittedName>
        <fullName evidence="4">3-aminobutyryl-CoA aminotransferase</fullName>
        <ecNumber evidence="4">2.6.1.-</ecNumber>
    </submittedName>
</protein>
<dbReference type="KEGG" id="gaw:V144x_29940"/>
<name>A0A517VWY8_9PLAN</name>
<comment type="cofactor">
    <cofactor evidence="1">
        <name>pyridoxal 5'-phosphate</name>
        <dbReference type="ChEBI" id="CHEBI:597326"/>
    </cofactor>
</comment>
<gene>
    <name evidence="4" type="primary">kat</name>
    <name evidence="4" type="ORF">V144x_29940</name>
</gene>
<dbReference type="Gene3D" id="3.90.1150.10">
    <property type="entry name" value="Aspartate Aminotransferase, domain 1"/>
    <property type="match status" value="1"/>
</dbReference>
<keyword evidence="2" id="KW-0663">Pyridoxal phosphate</keyword>
<feature type="domain" description="Amidohydrolase-related" evidence="3">
    <location>
        <begin position="42"/>
        <end position="342"/>
    </location>
</feature>
<dbReference type="GO" id="GO:0008483">
    <property type="term" value="F:transaminase activity"/>
    <property type="evidence" value="ECO:0007669"/>
    <property type="project" value="UniProtKB-KW"/>
</dbReference>
<dbReference type="Pfam" id="PF00202">
    <property type="entry name" value="Aminotran_3"/>
    <property type="match status" value="1"/>
</dbReference>
<keyword evidence="4" id="KW-0032">Aminotransferase</keyword>
<proteinExistence type="predicted"/>
<keyword evidence="4" id="KW-0808">Transferase</keyword>
<dbReference type="AlphaFoldDB" id="A0A517VWY8"/>
<dbReference type="EMBL" id="CP037920">
    <property type="protein sequence ID" value="QDT97519.1"/>
    <property type="molecule type" value="Genomic_DNA"/>
</dbReference>
<evidence type="ECO:0000313" key="5">
    <source>
        <dbReference type="Proteomes" id="UP000318704"/>
    </source>
</evidence>
<dbReference type="InterPro" id="IPR005814">
    <property type="entry name" value="Aminotrans_3"/>
</dbReference>
<evidence type="ECO:0000256" key="1">
    <source>
        <dbReference type="ARBA" id="ARBA00001933"/>
    </source>
</evidence>
<dbReference type="PANTHER" id="PTHR43713">
    <property type="entry name" value="GLUTAMATE-1-SEMIALDEHYDE 2,1-AMINOMUTASE"/>
    <property type="match status" value="1"/>
</dbReference>
<dbReference type="GO" id="GO:0016787">
    <property type="term" value="F:hydrolase activity"/>
    <property type="evidence" value="ECO:0007669"/>
    <property type="project" value="InterPro"/>
</dbReference>
<dbReference type="GO" id="GO:0030170">
    <property type="term" value="F:pyridoxal phosphate binding"/>
    <property type="evidence" value="ECO:0007669"/>
    <property type="project" value="InterPro"/>
</dbReference>